<organism evidence="4 5">
    <name type="scientific">Candidatus Andersenbacteria bacterium CG10_big_fil_rev_8_21_14_0_10_54_11</name>
    <dbReference type="NCBI Taxonomy" id="1974485"/>
    <lineage>
        <taxon>Bacteria</taxon>
        <taxon>Candidatus Anderseniibacteriota</taxon>
    </lineage>
</organism>
<keyword evidence="1" id="KW-0378">Hydrolase</keyword>
<reference evidence="5" key="1">
    <citation type="submission" date="2017-09" db="EMBL/GenBank/DDBJ databases">
        <title>Depth-based differentiation of microbial function through sediment-hosted aquifers and enrichment of novel symbionts in the deep terrestrial subsurface.</title>
        <authorList>
            <person name="Probst A.J."/>
            <person name="Ladd B."/>
            <person name="Jarett J.K."/>
            <person name="Geller-Mcgrath D.E."/>
            <person name="Sieber C.M.K."/>
            <person name="Emerson J.B."/>
            <person name="Anantharaman K."/>
            <person name="Thomas B.C."/>
            <person name="Malmstrom R."/>
            <person name="Stieglmeier M."/>
            <person name="Klingl A."/>
            <person name="Woyke T."/>
            <person name="Ryan C.M."/>
            <person name="Banfield J.F."/>
        </authorList>
    </citation>
    <scope>NUCLEOTIDE SEQUENCE [LARGE SCALE GENOMIC DNA]</scope>
</reference>
<dbReference type="Gene3D" id="3.40.50.1240">
    <property type="entry name" value="Phosphoglycerate mutase-like"/>
    <property type="match status" value="1"/>
</dbReference>
<comment type="caution">
    <text evidence="4">The sequence shown here is derived from an EMBL/GenBank/DDBJ whole genome shotgun (WGS) entry which is preliminary data.</text>
</comment>
<dbReference type="InterPro" id="IPR051695">
    <property type="entry name" value="Phosphoglycerate_Mutase"/>
</dbReference>
<gene>
    <name evidence="4" type="ORF">COT71_01950</name>
</gene>
<proteinExistence type="predicted"/>
<dbReference type="PROSITE" id="PS00175">
    <property type="entry name" value="PG_MUTASE"/>
    <property type="match status" value="1"/>
</dbReference>
<dbReference type="EMBL" id="PEZP01000023">
    <property type="protein sequence ID" value="PIT98212.1"/>
    <property type="molecule type" value="Genomic_DNA"/>
</dbReference>
<feature type="binding site" evidence="3">
    <location>
        <position position="58"/>
    </location>
    <ligand>
        <name>substrate</name>
    </ligand>
</feature>
<feature type="binding site" evidence="3">
    <location>
        <begin position="7"/>
        <end position="14"/>
    </location>
    <ligand>
        <name>substrate</name>
    </ligand>
</feature>
<name>A0A2M6WZH5_9BACT</name>
<evidence type="ECO:0008006" key="6">
    <source>
        <dbReference type="Google" id="ProtNLM"/>
    </source>
</evidence>
<dbReference type="SUPFAM" id="SSF53254">
    <property type="entry name" value="Phosphoglycerate mutase-like"/>
    <property type="match status" value="1"/>
</dbReference>
<dbReference type="GO" id="GO:0043456">
    <property type="term" value="P:regulation of pentose-phosphate shunt"/>
    <property type="evidence" value="ECO:0007669"/>
    <property type="project" value="TreeGrafter"/>
</dbReference>
<dbReference type="InterPro" id="IPR029033">
    <property type="entry name" value="His_PPase_superfam"/>
</dbReference>
<dbReference type="PIRSF" id="PIRSF000709">
    <property type="entry name" value="6PFK_2-Ptase"/>
    <property type="match status" value="1"/>
</dbReference>
<dbReference type="AlphaFoldDB" id="A0A2M6WZH5"/>
<dbReference type="PANTHER" id="PTHR46517:SF1">
    <property type="entry name" value="FRUCTOSE-2,6-BISPHOSPHATASE TIGAR"/>
    <property type="match status" value="1"/>
</dbReference>
<feature type="active site" description="Proton donor/acceptor" evidence="2">
    <location>
        <position position="82"/>
    </location>
</feature>
<evidence type="ECO:0000256" key="2">
    <source>
        <dbReference type="PIRSR" id="PIRSR613078-1"/>
    </source>
</evidence>
<sequence length="180" mass="20074">MQLIVIRHGQTDHNVGRVLQGQRLDDPLNAVGRREAQALVSVLADEHIAALYSSPLKRARETAEALAGARLLPIVFRPELMERDFGELSGQTWEDVMAVHGGHMQEQNKQLRYDYTSFGGESHEQVRARLRQLLEELAAYHGGDAVAAVTHGGVIRLLHDELKVELPAHVPNASIHRFEL</sequence>
<dbReference type="GO" id="GO:0004331">
    <property type="term" value="F:fructose-2,6-bisphosphate 2-phosphatase activity"/>
    <property type="evidence" value="ECO:0007669"/>
    <property type="project" value="TreeGrafter"/>
</dbReference>
<dbReference type="InterPro" id="IPR001345">
    <property type="entry name" value="PG/BPGM_mutase_AS"/>
</dbReference>
<dbReference type="GO" id="GO:0005829">
    <property type="term" value="C:cytosol"/>
    <property type="evidence" value="ECO:0007669"/>
    <property type="project" value="TreeGrafter"/>
</dbReference>
<evidence type="ECO:0000313" key="5">
    <source>
        <dbReference type="Proteomes" id="UP000230731"/>
    </source>
</evidence>
<evidence type="ECO:0000256" key="1">
    <source>
        <dbReference type="ARBA" id="ARBA00022801"/>
    </source>
</evidence>
<dbReference type="Pfam" id="PF00300">
    <property type="entry name" value="His_Phos_1"/>
    <property type="match status" value="1"/>
</dbReference>
<feature type="active site" description="Tele-phosphohistidine intermediate" evidence="2">
    <location>
        <position position="8"/>
    </location>
</feature>
<dbReference type="SMART" id="SM00855">
    <property type="entry name" value="PGAM"/>
    <property type="match status" value="1"/>
</dbReference>
<dbReference type="Proteomes" id="UP000230731">
    <property type="component" value="Unassembled WGS sequence"/>
</dbReference>
<dbReference type="InterPro" id="IPR013078">
    <property type="entry name" value="His_Pase_superF_clade-1"/>
</dbReference>
<protein>
    <recommendedName>
        <fullName evidence="6">Histidine phosphatase family protein</fullName>
    </recommendedName>
</protein>
<dbReference type="CDD" id="cd07067">
    <property type="entry name" value="HP_PGM_like"/>
    <property type="match status" value="1"/>
</dbReference>
<accession>A0A2M6WZH5</accession>
<evidence type="ECO:0000313" key="4">
    <source>
        <dbReference type="EMBL" id="PIT98212.1"/>
    </source>
</evidence>
<dbReference type="PANTHER" id="PTHR46517">
    <property type="entry name" value="FRUCTOSE-2,6-BISPHOSPHATASE TIGAR"/>
    <property type="match status" value="1"/>
</dbReference>
<dbReference type="GO" id="GO:0045820">
    <property type="term" value="P:negative regulation of glycolytic process"/>
    <property type="evidence" value="ECO:0007669"/>
    <property type="project" value="TreeGrafter"/>
</dbReference>
<evidence type="ECO:0000256" key="3">
    <source>
        <dbReference type="PIRSR" id="PIRSR613078-2"/>
    </source>
</evidence>